<keyword evidence="2" id="KW-1277">Toxin-antitoxin system</keyword>
<dbReference type="eggNOG" id="COG2026">
    <property type="taxonomic scope" value="Bacteria"/>
</dbReference>
<dbReference type="OrthoDB" id="9801234at2"/>
<dbReference type="KEGG" id="adi:B5T_01896"/>
<dbReference type="Gene3D" id="3.30.2310.20">
    <property type="entry name" value="RelE-like"/>
    <property type="match status" value="1"/>
</dbReference>
<dbReference type="AlphaFoldDB" id="K0CF02"/>
<dbReference type="SUPFAM" id="SSF143011">
    <property type="entry name" value="RelE-like"/>
    <property type="match status" value="1"/>
</dbReference>
<gene>
    <name evidence="3" type="ordered locus">B5T_01896</name>
</gene>
<reference evidence="3 4" key="1">
    <citation type="journal article" date="2012" name="J. Bacteriol.">
        <title>Complete genome sequence of Alcanivorax dieselolei type strain B5.</title>
        <authorList>
            <person name="Lai Q."/>
            <person name="Li W."/>
            <person name="Shao Z."/>
        </authorList>
    </citation>
    <scope>NUCLEOTIDE SEQUENCE [LARGE SCALE GENOMIC DNA]</scope>
    <source>
        <strain evidence="4">DSM 16502 / CGMCC 1.3690 / B-5</strain>
    </source>
</reference>
<evidence type="ECO:0000313" key="4">
    <source>
        <dbReference type="Proteomes" id="UP000006286"/>
    </source>
</evidence>
<dbReference type="HOGENOM" id="CLU_155761_0_1_6"/>
<comment type="similarity">
    <text evidence="1">Belongs to the RelE toxin family.</text>
</comment>
<dbReference type="Pfam" id="PF05016">
    <property type="entry name" value="ParE_toxin"/>
    <property type="match status" value="1"/>
</dbReference>
<dbReference type="InterPro" id="IPR035093">
    <property type="entry name" value="RelE/ParE_toxin_dom_sf"/>
</dbReference>
<dbReference type="STRING" id="930169.B5T_01896"/>
<evidence type="ECO:0000256" key="2">
    <source>
        <dbReference type="ARBA" id="ARBA00022649"/>
    </source>
</evidence>
<dbReference type="RefSeq" id="WP_014994243.1">
    <property type="nucleotide sequence ID" value="NC_018691.1"/>
</dbReference>
<accession>K0CF02</accession>
<sequence length="99" mass="11253">MTYKLAFKKSALKEWRKLGPSVRDLFKKKLAERLETPHLPSAAVSGGSNLYKIKLRQLGYRLVYSVSDSTVTVIVLAVGKRNRNEVYDVALSRQEADKR</sequence>
<protein>
    <submittedName>
        <fullName evidence="3">Putative plasmid stability protein, similar to RelE</fullName>
    </submittedName>
</protein>
<dbReference type="EMBL" id="CP003466">
    <property type="protein sequence ID" value="AFT70171.1"/>
    <property type="molecule type" value="Genomic_DNA"/>
</dbReference>
<evidence type="ECO:0000313" key="3">
    <source>
        <dbReference type="EMBL" id="AFT70171.1"/>
    </source>
</evidence>
<dbReference type="InterPro" id="IPR007712">
    <property type="entry name" value="RelE/ParE_toxin"/>
</dbReference>
<dbReference type="PANTHER" id="PTHR35601:SF1">
    <property type="entry name" value="TOXIN RELE"/>
    <property type="match status" value="1"/>
</dbReference>
<name>K0CF02_ALCDB</name>
<evidence type="ECO:0000256" key="1">
    <source>
        <dbReference type="ARBA" id="ARBA00006226"/>
    </source>
</evidence>
<organism evidence="3 4">
    <name type="scientific">Alcanivorax dieselolei (strain DSM 16502 / CGMCC 1.3690 / MCCC 1A00001 / B-5)</name>
    <name type="common">Alloalcanivorax dieselolei</name>
    <dbReference type="NCBI Taxonomy" id="930169"/>
    <lineage>
        <taxon>Bacteria</taxon>
        <taxon>Pseudomonadati</taxon>
        <taxon>Pseudomonadota</taxon>
        <taxon>Gammaproteobacteria</taxon>
        <taxon>Oceanospirillales</taxon>
        <taxon>Alcanivoracaceae</taxon>
        <taxon>Alloalcanivorax</taxon>
    </lineage>
</organism>
<dbReference type="PANTHER" id="PTHR35601">
    <property type="entry name" value="TOXIN RELE"/>
    <property type="match status" value="1"/>
</dbReference>
<keyword evidence="4" id="KW-1185">Reference proteome</keyword>
<dbReference type="Proteomes" id="UP000006286">
    <property type="component" value="Chromosome"/>
</dbReference>
<proteinExistence type="inferred from homology"/>